<dbReference type="PANTHER" id="PTHR47990">
    <property type="entry name" value="2-OXOGLUTARATE (2OG) AND FE(II)-DEPENDENT OXYGENASE SUPERFAMILY PROTEIN-RELATED"/>
    <property type="match status" value="1"/>
</dbReference>
<comment type="caution">
    <text evidence="5">The sequence shown here is derived from an EMBL/GenBank/DDBJ whole genome shotgun (WGS) entry which is preliminary data.</text>
</comment>
<keyword evidence="3" id="KW-0408">Iron</keyword>
<dbReference type="InterPro" id="IPR050231">
    <property type="entry name" value="Iron_ascorbate_oxido_reductase"/>
</dbReference>
<evidence type="ECO:0000259" key="4">
    <source>
        <dbReference type="PROSITE" id="PS51471"/>
    </source>
</evidence>
<dbReference type="PRINTS" id="PR00682">
    <property type="entry name" value="IPNSYNTHASE"/>
</dbReference>
<evidence type="ECO:0000256" key="3">
    <source>
        <dbReference type="RuleBase" id="RU003682"/>
    </source>
</evidence>
<keyword evidence="6" id="KW-1185">Reference proteome</keyword>
<dbReference type="InterPro" id="IPR027443">
    <property type="entry name" value="IPNS-like_sf"/>
</dbReference>
<dbReference type="InterPro" id="IPR005123">
    <property type="entry name" value="Oxoglu/Fe-dep_dioxygenase_dom"/>
</dbReference>
<dbReference type="RefSeq" id="WP_344865343.1">
    <property type="nucleotide sequence ID" value="NZ_BAAAZN010000013.1"/>
</dbReference>
<keyword evidence="3" id="KW-0479">Metal-binding</keyword>
<feature type="domain" description="Fe2OG dioxygenase" evidence="4">
    <location>
        <begin position="181"/>
        <end position="283"/>
    </location>
</feature>
<name>A0ABP6XF00_9PSEU</name>
<evidence type="ECO:0000313" key="6">
    <source>
        <dbReference type="Proteomes" id="UP001500689"/>
    </source>
</evidence>
<comment type="similarity">
    <text evidence="3">Belongs to the iron/ascorbate-dependent oxidoreductase family.</text>
</comment>
<dbReference type="EMBL" id="BAAAZN010000013">
    <property type="protein sequence ID" value="GAA3566176.1"/>
    <property type="molecule type" value="Genomic_DNA"/>
</dbReference>
<dbReference type="Pfam" id="PF14226">
    <property type="entry name" value="DIOX_N"/>
    <property type="match status" value="1"/>
</dbReference>
<dbReference type="PROSITE" id="PS51471">
    <property type="entry name" value="FE2OG_OXY"/>
    <property type="match status" value="1"/>
</dbReference>
<dbReference type="Gene3D" id="2.60.120.330">
    <property type="entry name" value="B-lactam Antibiotic, Isopenicillin N Synthase, Chain"/>
    <property type="match status" value="1"/>
</dbReference>
<proteinExistence type="inferred from homology"/>
<reference evidence="6" key="1">
    <citation type="journal article" date="2019" name="Int. J. Syst. Evol. Microbiol.">
        <title>The Global Catalogue of Microorganisms (GCM) 10K type strain sequencing project: providing services to taxonomists for standard genome sequencing and annotation.</title>
        <authorList>
            <consortium name="The Broad Institute Genomics Platform"/>
            <consortium name="The Broad Institute Genome Sequencing Center for Infectious Disease"/>
            <person name="Wu L."/>
            <person name="Ma J."/>
        </authorList>
    </citation>
    <scope>NUCLEOTIDE SEQUENCE [LARGE SCALE GENOMIC DNA]</scope>
    <source>
        <strain evidence="6">JCM 16898</strain>
    </source>
</reference>
<evidence type="ECO:0000256" key="1">
    <source>
        <dbReference type="ARBA" id="ARBA00004792"/>
    </source>
</evidence>
<accession>A0ABP6XF00</accession>
<keyword evidence="3" id="KW-0560">Oxidoreductase</keyword>
<dbReference type="InterPro" id="IPR026992">
    <property type="entry name" value="DIOX_N"/>
</dbReference>
<evidence type="ECO:0000313" key="5">
    <source>
        <dbReference type="EMBL" id="GAA3566176.1"/>
    </source>
</evidence>
<dbReference type="Proteomes" id="UP001500689">
    <property type="component" value="Unassembled WGS sequence"/>
</dbReference>
<sequence>MTTLDQASGSIALPVIDISRFRDPAADRETFLAELRRAAHEVGFFYVVGHGVAPELTSGIFEVSRRFFASPIEQRLAIENVHSPQFRGYTRTGHEYTLGSPDWREQIDVGPERDAVEPVPGAPAWQRLIGPNQWPAELPELRNTTLEWQREALRVSREVLRALAAALGQDEGYFDTWFDEEAATHLKIIRYPGRPSDDVEQGVGAHKDYGYLALLQQDEIGGLQVQASDGSWIDAVPVPGSFVVNIGEMLEIATQGYLVATRHRVVSPPAGVERFSVPFFLAPRLDAVVEPLELPAELAAGARGISEEEHNPLHAAYGENALVGWLRSHPKVAERWWSDVLAETSADTGFATESNRTPATRD</sequence>
<evidence type="ECO:0000256" key="2">
    <source>
        <dbReference type="ARBA" id="ARBA00023194"/>
    </source>
</evidence>
<gene>
    <name evidence="5" type="ORF">GCM10022222_57540</name>
</gene>
<comment type="pathway">
    <text evidence="1">Antibiotic biosynthesis.</text>
</comment>
<keyword evidence="2" id="KW-0045">Antibiotic biosynthesis</keyword>
<dbReference type="SUPFAM" id="SSF51197">
    <property type="entry name" value="Clavaminate synthase-like"/>
    <property type="match status" value="1"/>
</dbReference>
<organism evidence="5 6">
    <name type="scientific">Amycolatopsis ultiminotia</name>
    <dbReference type="NCBI Taxonomy" id="543629"/>
    <lineage>
        <taxon>Bacteria</taxon>
        <taxon>Bacillati</taxon>
        <taxon>Actinomycetota</taxon>
        <taxon>Actinomycetes</taxon>
        <taxon>Pseudonocardiales</taxon>
        <taxon>Pseudonocardiaceae</taxon>
        <taxon>Amycolatopsis</taxon>
    </lineage>
</organism>
<dbReference type="InterPro" id="IPR044861">
    <property type="entry name" value="IPNS-like_FE2OG_OXY"/>
</dbReference>
<protein>
    <submittedName>
        <fullName evidence="5">Isopenicillin N synthase family oxygenase</fullName>
    </submittedName>
</protein>
<dbReference type="Pfam" id="PF03171">
    <property type="entry name" value="2OG-FeII_Oxy"/>
    <property type="match status" value="1"/>
</dbReference>